<dbReference type="SUPFAM" id="SSF53448">
    <property type="entry name" value="Nucleotide-diphospho-sugar transferases"/>
    <property type="match status" value="1"/>
</dbReference>
<reference evidence="1" key="1">
    <citation type="submission" date="2022-04" db="EMBL/GenBank/DDBJ databases">
        <title>Complete genome of Methanoplanus endosymbiosus DSM 3599.</title>
        <authorList>
            <person name="Chen S.-C."/>
            <person name="You Y.-T."/>
            <person name="Zhou Y.-Z."/>
            <person name="Lai M.-C."/>
        </authorList>
    </citation>
    <scope>NUCLEOTIDE SEQUENCE</scope>
    <source>
        <strain evidence="1">DSM 3599</strain>
    </source>
</reference>
<dbReference type="RefSeq" id="WP_257742397.1">
    <property type="nucleotide sequence ID" value="NZ_CP096115.1"/>
</dbReference>
<dbReference type="PANTHER" id="PTHR42866">
    <property type="entry name" value="3-DEOXY-MANNO-OCTULOSONATE CYTIDYLYLTRANSFERASE"/>
    <property type="match status" value="1"/>
</dbReference>
<name>A0A9E7TID0_9EURY</name>
<dbReference type="GO" id="GO:0005829">
    <property type="term" value="C:cytosol"/>
    <property type="evidence" value="ECO:0007669"/>
    <property type="project" value="TreeGrafter"/>
</dbReference>
<dbReference type="Proteomes" id="UP001060368">
    <property type="component" value="Chromosome"/>
</dbReference>
<dbReference type="GeneID" id="74308635"/>
<proteinExistence type="predicted"/>
<dbReference type="InterPro" id="IPR029044">
    <property type="entry name" value="Nucleotide-diphossugar_trans"/>
</dbReference>
<sequence>MDKRVDVGVVIICRQSSTRLPGKALLEIDGKPILKYILERLMTIFDKSSIIIATSIEKEDDGIENFADKEGIDCYRGSLNNVAIRFYKAAAQKGWDYAIRINGDNVFVNTEAITALLTELNQNHYLFLTNKKDQTFPTGMSVEIVNIDYYKAKLDEICEEDKYMEHVTLLFYDIFSCEHKYYYNTSVPEAAKLQLALDTPEDLYKIKQIISKFSEDHRIYHLQQIYTIARDLGYV</sequence>
<protein>
    <recommendedName>
        <fullName evidence="3">3-deoxy-manno-octulosonate cytidylyltransferase</fullName>
    </recommendedName>
</protein>
<gene>
    <name evidence="1" type="ORF">L6E24_12990</name>
</gene>
<dbReference type="EMBL" id="CP096115">
    <property type="protein sequence ID" value="UUX92248.1"/>
    <property type="molecule type" value="Genomic_DNA"/>
</dbReference>
<evidence type="ECO:0000313" key="1">
    <source>
        <dbReference type="EMBL" id="UUX92248.1"/>
    </source>
</evidence>
<dbReference type="PANTHER" id="PTHR42866:SF1">
    <property type="entry name" value="SPORE COAT POLYSACCHARIDE BIOSYNTHESIS PROTEIN SPSF"/>
    <property type="match status" value="1"/>
</dbReference>
<evidence type="ECO:0008006" key="3">
    <source>
        <dbReference type="Google" id="ProtNLM"/>
    </source>
</evidence>
<dbReference type="InterPro" id="IPR003329">
    <property type="entry name" value="Cytidylyl_trans"/>
</dbReference>
<keyword evidence="2" id="KW-1185">Reference proteome</keyword>
<evidence type="ECO:0000313" key="2">
    <source>
        <dbReference type="Proteomes" id="UP001060368"/>
    </source>
</evidence>
<dbReference type="KEGG" id="mend:L6E24_12990"/>
<dbReference type="Pfam" id="PF02348">
    <property type="entry name" value="CTP_transf_3"/>
    <property type="match status" value="1"/>
</dbReference>
<dbReference type="Gene3D" id="3.90.550.10">
    <property type="entry name" value="Spore Coat Polysaccharide Biosynthesis Protein SpsA, Chain A"/>
    <property type="match status" value="1"/>
</dbReference>
<organism evidence="1 2">
    <name type="scientific">Methanoplanus endosymbiosus</name>
    <dbReference type="NCBI Taxonomy" id="33865"/>
    <lineage>
        <taxon>Archaea</taxon>
        <taxon>Methanobacteriati</taxon>
        <taxon>Methanobacteriota</taxon>
        <taxon>Stenosarchaea group</taxon>
        <taxon>Methanomicrobia</taxon>
        <taxon>Methanomicrobiales</taxon>
        <taxon>Methanomicrobiaceae</taxon>
        <taxon>Methanoplanus</taxon>
    </lineage>
</organism>
<accession>A0A9E7TID0</accession>
<dbReference type="AlphaFoldDB" id="A0A9E7TID0"/>